<feature type="transmembrane region" description="Helical" evidence="10">
    <location>
        <begin position="1267"/>
        <end position="1284"/>
    </location>
</feature>
<feature type="transmembrane region" description="Helical" evidence="10">
    <location>
        <begin position="903"/>
        <end position="921"/>
    </location>
</feature>
<dbReference type="InterPro" id="IPR017871">
    <property type="entry name" value="ABC_transporter-like_CS"/>
</dbReference>
<evidence type="ECO:0000259" key="11">
    <source>
        <dbReference type="PROSITE" id="PS50893"/>
    </source>
</evidence>
<dbReference type="InterPro" id="IPR056264">
    <property type="entry name" value="R2_ABCA1-4-like"/>
</dbReference>
<keyword evidence="9 10" id="KW-0472">Membrane</keyword>
<keyword evidence="6" id="KW-0547">Nucleotide-binding</keyword>
<dbReference type="PROSITE" id="PS00211">
    <property type="entry name" value="ABC_TRANSPORTER_1"/>
    <property type="match status" value="1"/>
</dbReference>
<dbReference type="GeneID" id="36400027"/>
<proteinExistence type="inferred from homology"/>
<evidence type="ECO:0000256" key="8">
    <source>
        <dbReference type="ARBA" id="ARBA00022989"/>
    </source>
</evidence>
<dbReference type="GO" id="GO:0016020">
    <property type="term" value="C:membrane"/>
    <property type="evidence" value="ECO:0007669"/>
    <property type="project" value="UniProtKB-SubCell"/>
</dbReference>
<feature type="transmembrane region" description="Helical" evidence="10">
    <location>
        <begin position="300"/>
        <end position="321"/>
    </location>
</feature>
<reference evidence="13" key="1">
    <citation type="submission" date="2014-09" db="EMBL/GenBank/DDBJ databases">
        <authorList>
            <person name="Sharma Rahul"/>
            <person name="Thines Marco"/>
        </authorList>
    </citation>
    <scope>NUCLEOTIDE SEQUENCE [LARGE SCALE GENOMIC DNA]</scope>
</reference>
<accession>A0A0P1AAT8</accession>
<dbReference type="STRING" id="4781.A0A0P1AAT8"/>
<sequence length="1740" mass="195273">MVDTSDTQSAILTALSDCVPTILANDLAYGLCITNSGLFDLIPSNFTTNYRNALSTSRTFNTDGNCRIMCTKPTSAASASCCAATIALQACTTSSSYVKVCKDLIDDVFTYQSECKSGLSSATITLITITTIVIIVLLAMIGFSRSRIQNTKTFVNVTSTWTQVTNLIWKNLVLRRRRPVSFFFELFLPVFLSTALLLLANLDSFTDSWRSTWLTSEAANFSSNSTLVCSRLTIWGLEAIGGPSSSMLSFYSGGQSVLGLFFLISYIKFVSTTTTTMVVEKETRMRQMMKIMGLSDTTLLISWILTTAMFATPLSFAIAAVLKYGNVFSRTEYATLVFLFWALSIAITAFGYCIAPFFHKSRSAAIASVLLWLILFFPFLSVQSTNTNTFRYVAALSPPTAFALAVDEMLRRAQLGSNFAYSVGLIENPITVPSAFHMTLFLLGDSLILITLGYYFEQVVPQEYGVSKPWQFLFSPSYWFRQKAVRLTCDTSATLSPQTGCAYTEFTDVEMSDHQENVRTHLESVHAGLTIQEQNGSCLELRNLRKVFQLDHQNERIAVANLNMKMYHGQITALLGHNGAGKTTILSMLTGLIEPTSGDAFLYGCSIKHEFEKLRRMIGICPQYDILYSDLTVEEHFQFFGRMKYLSFDKLQVCIDKMIQEIGLMDIRHVLIKTLSGGQKRKVSVGLAFLGENKLVFLDEPTSGMDPYSRRFTWKLLQQNREDRVIVLTTHFMDEADLLGDRIAILSHGHLRCMGSSLFLKTRFGAGYNLTLIKILDGSYNDKVMEGFLQKYIQDIKCLSHAGSEVVFQLPTISSKIFPFMLNHLDHQMQQLGIQQYGISVTTLEEVFLRIANESMDHTVQSLKSERTFTPINRFILNDISFWTHYRAQIIKRFLIAKRDLKTIFFAVGIPSIFLLLLASLPEIQVAHFIPNYASNLPSTREQSQCNASTNLTSLIDPNFNVQTCTMSRGFAYCTLGVVQCDMRTCCDGTNFVSPWYPCNTCNTAMCFNTICMDKDDAKLQVILNGYLKALLVLLAFAFIPSAIVAYIVREKDPNQNAKSLQLISGANVSAYWVANWTHDFTLTIIPIVMAAIIVPFTITPNGGENATHDDILAICALLVTHIWVILPLAYLFARRYVNHAIAQTALLVFSLGTGALLSMFSFLCRIVDFRLSNTFTISSLDRNYLRWIFMLFPGYTLNNGLFELATRKVSRKALFGAENSESSDFVSFFGLFSGLGNSPCTECWDRIEPSCCVRKPFDLEIAGAPLLYKIIQAIVLSILVFVIETRSLKWKTQMNRLDHCSVTMESEDEEDDDVQVERQRVECEDQTSNDLVFIRNLRHEYAGKPCSKIAIDNLSLSIRKRECFGYLGVNGAGKSTTLAILTGQLAPTNGFVTLDGLNLASKMKTIRQRIGFCPQFDALHDLLTVEEELEFYARLKGISEPFVKLVIDEKIQELELTIYRTTLTHKLSGGNKRKVSTAIALLGCPRIVFLDEPTTGVDPFSRRKMWNLITQLTSSERDESACVVLTTHSMEECEALCSRVGILVTGRLKCLGSVEYLKQKFGYGYTVEVTLCTLNSESEEVKKVYNDVHLLVESERNQMVTIDSIRPLCTALGYSDRGVRILNQEGTGWILGNLLDTKGAISIQTFVLWWVLETCGEQLCAFFEHKFPGTILAEQQGKHFRFQVPKYQVDSNEVVRPAAVFRALEQTRSSLYVDEYSVSETALEHIFNNMAAQQDKEEI</sequence>
<dbReference type="GO" id="GO:0140359">
    <property type="term" value="F:ABC-type transporter activity"/>
    <property type="evidence" value="ECO:0007669"/>
    <property type="project" value="InterPro"/>
</dbReference>
<evidence type="ECO:0000256" key="2">
    <source>
        <dbReference type="ARBA" id="ARBA00008869"/>
    </source>
</evidence>
<feature type="transmembrane region" description="Helical" evidence="10">
    <location>
        <begin position="1027"/>
        <end position="1049"/>
    </location>
</feature>
<dbReference type="OrthoDB" id="10255969at2759"/>
<evidence type="ECO:0000313" key="12">
    <source>
        <dbReference type="EMBL" id="CEG37378.1"/>
    </source>
</evidence>
<dbReference type="Proteomes" id="UP000054928">
    <property type="component" value="Unassembled WGS sequence"/>
</dbReference>
<dbReference type="FunFam" id="3.40.50.300:FF:000298">
    <property type="entry name" value="ATP-binding cassette sub-family A member 12"/>
    <property type="match status" value="1"/>
</dbReference>
<dbReference type="InterPro" id="IPR003439">
    <property type="entry name" value="ABC_transporter-like_ATP-bd"/>
</dbReference>
<keyword evidence="7 12" id="KW-0067">ATP-binding</keyword>
<name>A0A0P1AAT8_PLAHL</name>
<comment type="similarity">
    <text evidence="2">Belongs to the ABC transporter superfamily. ABCA family.</text>
</comment>
<feature type="transmembrane region" description="Helical" evidence="10">
    <location>
        <begin position="364"/>
        <end position="382"/>
    </location>
</feature>
<evidence type="ECO:0000256" key="1">
    <source>
        <dbReference type="ARBA" id="ARBA00004141"/>
    </source>
</evidence>
<feature type="transmembrane region" description="Helical" evidence="10">
    <location>
        <begin position="180"/>
        <end position="200"/>
    </location>
</feature>
<evidence type="ECO:0000256" key="3">
    <source>
        <dbReference type="ARBA" id="ARBA00022448"/>
    </source>
</evidence>
<dbReference type="InterPro" id="IPR013525">
    <property type="entry name" value="ABC2_TM"/>
</dbReference>
<dbReference type="Gene3D" id="3.40.50.300">
    <property type="entry name" value="P-loop containing nucleotide triphosphate hydrolases"/>
    <property type="match status" value="2"/>
</dbReference>
<feature type="transmembrane region" description="Helical" evidence="10">
    <location>
        <begin position="1146"/>
        <end position="1165"/>
    </location>
</feature>
<feature type="transmembrane region" description="Helical" evidence="10">
    <location>
        <begin position="122"/>
        <end position="143"/>
    </location>
</feature>
<dbReference type="Pfam" id="PF23321">
    <property type="entry name" value="R1_ABCA1"/>
    <property type="match status" value="1"/>
</dbReference>
<dbReference type="InterPro" id="IPR026082">
    <property type="entry name" value="ABCA"/>
</dbReference>
<evidence type="ECO:0000256" key="7">
    <source>
        <dbReference type="ARBA" id="ARBA00022840"/>
    </source>
</evidence>
<feature type="transmembrane region" description="Helical" evidence="10">
    <location>
        <begin position="1081"/>
        <end position="1100"/>
    </location>
</feature>
<evidence type="ECO:0000256" key="5">
    <source>
        <dbReference type="ARBA" id="ARBA00022737"/>
    </source>
</evidence>
<feature type="transmembrane region" description="Helical" evidence="10">
    <location>
        <begin position="1185"/>
        <end position="1203"/>
    </location>
</feature>
<dbReference type="OMA" id="PFATWSE"/>
<dbReference type="InterPro" id="IPR003593">
    <property type="entry name" value="AAA+_ATPase"/>
</dbReference>
<dbReference type="SMART" id="SM00382">
    <property type="entry name" value="AAA"/>
    <property type="match status" value="2"/>
</dbReference>
<keyword evidence="3" id="KW-0813">Transport</keyword>
<dbReference type="FunFam" id="3.40.50.300:FF:000335">
    <property type="entry name" value="ATP binding cassette subfamily A member 5"/>
    <property type="match status" value="1"/>
</dbReference>
<keyword evidence="8 10" id="KW-1133">Transmembrane helix</keyword>
<feature type="transmembrane region" description="Helical" evidence="10">
    <location>
        <begin position="257"/>
        <end position="279"/>
    </location>
</feature>
<evidence type="ECO:0000313" key="13">
    <source>
        <dbReference type="Proteomes" id="UP000054928"/>
    </source>
</evidence>
<feature type="transmembrane region" description="Helical" evidence="10">
    <location>
        <begin position="435"/>
        <end position="456"/>
    </location>
</feature>
<dbReference type="GO" id="GO:0016887">
    <property type="term" value="F:ATP hydrolysis activity"/>
    <property type="evidence" value="ECO:0007669"/>
    <property type="project" value="InterPro"/>
</dbReference>
<feature type="transmembrane region" description="Helical" evidence="10">
    <location>
        <begin position="333"/>
        <end position="352"/>
    </location>
</feature>
<dbReference type="SUPFAM" id="SSF52540">
    <property type="entry name" value="P-loop containing nucleoside triphosphate hydrolases"/>
    <property type="match status" value="2"/>
</dbReference>
<evidence type="ECO:0000256" key="9">
    <source>
        <dbReference type="ARBA" id="ARBA00023136"/>
    </source>
</evidence>
<feature type="domain" description="ABC transporter" evidence="11">
    <location>
        <begin position="539"/>
        <end position="773"/>
    </location>
</feature>
<keyword evidence="4 10" id="KW-0812">Transmembrane</keyword>
<dbReference type="PANTHER" id="PTHR19229">
    <property type="entry name" value="ATP-BINDING CASSETTE TRANSPORTER SUBFAMILY A ABCA"/>
    <property type="match status" value="1"/>
</dbReference>
<dbReference type="Pfam" id="PF00005">
    <property type="entry name" value="ABC_tran"/>
    <property type="match status" value="2"/>
</dbReference>
<dbReference type="Pfam" id="PF12698">
    <property type="entry name" value="ABC2_membrane_3"/>
    <property type="match status" value="2"/>
</dbReference>
<evidence type="ECO:0000256" key="10">
    <source>
        <dbReference type="SAM" id="Phobius"/>
    </source>
</evidence>
<protein>
    <submittedName>
        <fullName evidence="12">Atp-binding cassette superfamily</fullName>
    </submittedName>
</protein>
<evidence type="ECO:0000256" key="4">
    <source>
        <dbReference type="ARBA" id="ARBA00022692"/>
    </source>
</evidence>
<dbReference type="EMBL" id="CCYD01000286">
    <property type="protein sequence ID" value="CEG37378.1"/>
    <property type="molecule type" value="Genomic_DNA"/>
</dbReference>
<dbReference type="PANTHER" id="PTHR19229:SF36">
    <property type="entry name" value="ATP-BINDING CASSETTE SUB-FAMILY A MEMBER 2"/>
    <property type="match status" value="1"/>
</dbReference>
<dbReference type="CDD" id="cd03263">
    <property type="entry name" value="ABC_subfamily_A"/>
    <property type="match status" value="2"/>
</dbReference>
<comment type="subcellular location">
    <subcellularLocation>
        <location evidence="1">Membrane</location>
        <topology evidence="1">Multi-pass membrane protein</topology>
    </subcellularLocation>
</comment>
<organism evidence="12 13">
    <name type="scientific">Plasmopara halstedii</name>
    <name type="common">Downy mildew of sunflower</name>
    <dbReference type="NCBI Taxonomy" id="4781"/>
    <lineage>
        <taxon>Eukaryota</taxon>
        <taxon>Sar</taxon>
        <taxon>Stramenopiles</taxon>
        <taxon>Oomycota</taxon>
        <taxon>Peronosporomycetes</taxon>
        <taxon>Peronosporales</taxon>
        <taxon>Peronosporaceae</taxon>
        <taxon>Plasmopara</taxon>
    </lineage>
</organism>
<dbReference type="InterPro" id="IPR027417">
    <property type="entry name" value="P-loop_NTPase"/>
</dbReference>
<dbReference type="GO" id="GO:0005319">
    <property type="term" value="F:lipid transporter activity"/>
    <property type="evidence" value="ECO:0007669"/>
    <property type="project" value="TreeGrafter"/>
</dbReference>
<dbReference type="RefSeq" id="XP_024573747.1">
    <property type="nucleotide sequence ID" value="XM_024722697.1"/>
</dbReference>
<dbReference type="PROSITE" id="PS50893">
    <property type="entry name" value="ABC_TRANSPORTER_2"/>
    <property type="match status" value="2"/>
</dbReference>
<keyword evidence="5" id="KW-0677">Repeat</keyword>
<evidence type="ECO:0000256" key="6">
    <source>
        <dbReference type="ARBA" id="ARBA00022741"/>
    </source>
</evidence>
<keyword evidence="13" id="KW-1185">Reference proteome</keyword>
<dbReference type="GO" id="GO:0005524">
    <property type="term" value="F:ATP binding"/>
    <property type="evidence" value="ECO:0007669"/>
    <property type="project" value="UniProtKB-KW"/>
</dbReference>
<feature type="domain" description="ABC transporter" evidence="11">
    <location>
        <begin position="1333"/>
        <end position="1571"/>
    </location>
</feature>
<feature type="transmembrane region" description="Helical" evidence="10">
    <location>
        <begin position="1112"/>
        <end position="1134"/>
    </location>
</feature>